<evidence type="ECO:0000313" key="2">
    <source>
        <dbReference type="WBParaSite" id="ES5_v2.g27160.t1"/>
    </source>
</evidence>
<reference evidence="2" key="1">
    <citation type="submission" date="2022-11" db="UniProtKB">
        <authorList>
            <consortium name="WormBaseParasite"/>
        </authorList>
    </citation>
    <scope>IDENTIFICATION</scope>
</reference>
<dbReference type="Proteomes" id="UP000887579">
    <property type="component" value="Unplaced"/>
</dbReference>
<sequence>MSALATSVTSTTSTTTVTSSTTTSSATVTTSAKKVTAKKRTYSIFLPNAGKPKVEAKKRKTNEPLKVFSWNVAGLRACIKKNCVENLLASDADIIFLQETKCEAFPDEIAALPYPYKYLVPSKAK</sequence>
<name>A0AC34GCI0_9BILA</name>
<proteinExistence type="predicted"/>
<accession>A0AC34GCI0</accession>
<organism evidence="1 2">
    <name type="scientific">Panagrolaimus sp. ES5</name>
    <dbReference type="NCBI Taxonomy" id="591445"/>
    <lineage>
        <taxon>Eukaryota</taxon>
        <taxon>Metazoa</taxon>
        <taxon>Ecdysozoa</taxon>
        <taxon>Nematoda</taxon>
        <taxon>Chromadorea</taxon>
        <taxon>Rhabditida</taxon>
        <taxon>Tylenchina</taxon>
        <taxon>Panagrolaimomorpha</taxon>
        <taxon>Panagrolaimoidea</taxon>
        <taxon>Panagrolaimidae</taxon>
        <taxon>Panagrolaimus</taxon>
    </lineage>
</organism>
<protein>
    <submittedName>
        <fullName evidence="2">DNA-(apurinic or apyrimidinic site) endonuclease</fullName>
    </submittedName>
</protein>
<evidence type="ECO:0000313" key="1">
    <source>
        <dbReference type="Proteomes" id="UP000887579"/>
    </source>
</evidence>
<dbReference type="WBParaSite" id="ES5_v2.g27160.t1">
    <property type="protein sequence ID" value="ES5_v2.g27160.t1"/>
    <property type="gene ID" value="ES5_v2.g27160"/>
</dbReference>